<dbReference type="EMBL" id="BDRX01000193">
    <property type="protein sequence ID" value="GBG00116.1"/>
    <property type="molecule type" value="Genomic_DNA"/>
</dbReference>
<proteinExistence type="predicted"/>
<feature type="domain" description="IQ motif and ubiquitin-like" evidence="2">
    <location>
        <begin position="589"/>
        <end position="641"/>
    </location>
</feature>
<feature type="compositionally biased region" description="Polar residues" evidence="1">
    <location>
        <begin position="7"/>
        <end position="17"/>
    </location>
</feature>
<dbReference type="OrthoDB" id="10265862at2759"/>
<dbReference type="STRING" id="307507.A0A2V0PS22"/>
<gene>
    <name evidence="3" type="ORF">Rsub_12857</name>
</gene>
<feature type="compositionally biased region" description="Low complexity" evidence="1">
    <location>
        <begin position="155"/>
        <end position="193"/>
    </location>
</feature>
<dbReference type="InterPro" id="IPR057887">
    <property type="entry name" value="IQUB_helical"/>
</dbReference>
<reference evidence="3 4" key="1">
    <citation type="journal article" date="2018" name="Sci. Rep.">
        <title>Raphidocelis subcapitata (=Pseudokirchneriella subcapitata) provides an insight into genome evolution and environmental adaptations in the Sphaeropleales.</title>
        <authorList>
            <person name="Suzuki S."/>
            <person name="Yamaguchi H."/>
            <person name="Nakajima N."/>
            <person name="Kawachi M."/>
        </authorList>
    </citation>
    <scope>NUCLEOTIDE SEQUENCE [LARGE SCALE GENOMIC DNA]</scope>
    <source>
        <strain evidence="3 4">NIES-35</strain>
    </source>
</reference>
<accession>A0A2V0PS22</accession>
<feature type="compositionally biased region" description="Low complexity" evidence="1">
    <location>
        <begin position="18"/>
        <end position="90"/>
    </location>
</feature>
<dbReference type="InterPro" id="IPR037695">
    <property type="entry name" value="IQUB"/>
</dbReference>
<feature type="region of interest" description="Disordered" evidence="1">
    <location>
        <begin position="1"/>
        <end position="209"/>
    </location>
</feature>
<feature type="domain" description="IQ motif and ubiquitin-like" evidence="2">
    <location>
        <begin position="456"/>
        <end position="536"/>
    </location>
</feature>
<evidence type="ECO:0000259" key="2">
    <source>
        <dbReference type="Pfam" id="PF25805"/>
    </source>
</evidence>
<evidence type="ECO:0000313" key="3">
    <source>
        <dbReference type="EMBL" id="GBG00116.1"/>
    </source>
</evidence>
<feature type="compositionally biased region" description="Low complexity" evidence="1">
    <location>
        <begin position="125"/>
        <end position="138"/>
    </location>
</feature>
<comment type="caution">
    <text evidence="3">The sequence shown here is derived from an EMBL/GenBank/DDBJ whole genome shotgun (WGS) entry which is preliminary data.</text>
</comment>
<dbReference type="Proteomes" id="UP000247498">
    <property type="component" value="Unassembled WGS sequence"/>
</dbReference>
<dbReference type="PANTHER" id="PTHR21074">
    <property type="entry name" value="IQ AND UBIQUITIN-LIKE DOMAIN-CONTAINING PROTEIN"/>
    <property type="match status" value="1"/>
</dbReference>
<sequence length="692" mass="70793">MIDGPQPNLSTADASSNAALGPAETGAAEGAPPAAHTAAAAAAEGSDSGGAPPEGGAAAAGAAEAGAADEAGGPQEPAPAGEAAAEAAPAVDQQQPESLEEEGGQEVPLQEGAEPPRGGGETEEGQTQPETETRPQQASLEGEGTQPDAAEEQQEQSQEQQQQQQQMQMQQEQGQGQGGQPTPQQDEQQQADVGQKELQRPAAPEPSPFFVGGLRAIDVEVDCGPGVPCRLLRVEIDVSEARAPPFIGGFRARGSGATFHHAATQAPAAPPPPPPRPPRACRETQTVRRAAAAAQTLREAGTQMARPGLLLDESGDRVVGARTYITAREVVARREAAALTIQRFARGLAGRRRAARARRQKAEREAFLGEREGRRAEEAEATHRREVERRMHPLRRADFEVLAAELEAWRRAETARIKGAGLEPGKEQEALRLLLAREARLLQTMDRLRVNAAHEGRDAAAHRALGAMAGPRAWELRNGSKASRGGVGSGGFAGVLVHTPATLRAAALHALYRGLLLPDLPPDERLDLLLHVKWSVGPGGGARGASGGGGGGGGGGAGGAGRGEPGGGAVHAGGGGGEGGGCGRLGCEKLAREICQLADREADLLNRGRAPATMEGLRRRLAALFLDFCESPACNPAAAEAASPGCRPRGAGGGGGAAAAPGPAGEVFVYAEPERGEAAAAAPPPLGPGVRA</sequence>
<protein>
    <recommendedName>
        <fullName evidence="2">IQ motif and ubiquitin-like domain-containing protein</fullName>
    </recommendedName>
</protein>
<dbReference type="InParanoid" id="A0A2V0PS22"/>
<dbReference type="PANTHER" id="PTHR21074:SF0">
    <property type="entry name" value="IQ AND UBIQUITIN-LIKE DOMAIN-CONTAINING PROTEIN"/>
    <property type="match status" value="1"/>
</dbReference>
<keyword evidence="4" id="KW-1185">Reference proteome</keyword>
<evidence type="ECO:0000256" key="1">
    <source>
        <dbReference type="SAM" id="MobiDB-lite"/>
    </source>
</evidence>
<dbReference type="AlphaFoldDB" id="A0A2V0PS22"/>
<name>A0A2V0PS22_9CHLO</name>
<dbReference type="Pfam" id="PF25805">
    <property type="entry name" value="IQUB"/>
    <property type="match status" value="2"/>
</dbReference>
<dbReference type="PROSITE" id="PS50096">
    <property type="entry name" value="IQ"/>
    <property type="match status" value="1"/>
</dbReference>
<feature type="region of interest" description="Disordered" evidence="1">
    <location>
        <begin position="543"/>
        <end position="572"/>
    </location>
</feature>
<evidence type="ECO:0000313" key="4">
    <source>
        <dbReference type="Proteomes" id="UP000247498"/>
    </source>
</evidence>
<organism evidence="3 4">
    <name type="scientific">Raphidocelis subcapitata</name>
    <dbReference type="NCBI Taxonomy" id="307507"/>
    <lineage>
        <taxon>Eukaryota</taxon>
        <taxon>Viridiplantae</taxon>
        <taxon>Chlorophyta</taxon>
        <taxon>core chlorophytes</taxon>
        <taxon>Chlorophyceae</taxon>
        <taxon>CS clade</taxon>
        <taxon>Sphaeropleales</taxon>
        <taxon>Selenastraceae</taxon>
        <taxon>Raphidocelis</taxon>
    </lineage>
</organism>